<feature type="compositionally biased region" description="Low complexity" evidence="11">
    <location>
        <begin position="727"/>
        <end position="743"/>
    </location>
</feature>
<dbReference type="GO" id="GO:0005524">
    <property type="term" value="F:ATP binding"/>
    <property type="evidence" value="ECO:0007669"/>
    <property type="project" value="UniProtKB-UniRule"/>
</dbReference>
<keyword evidence="10" id="KW-0175">Coiled coil</keyword>
<evidence type="ECO:0000256" key="9">
    <source>
        <dbReference type="PROSITE-ProRule" id="PRU00283"/>
    </source>
</evidence>
<dbReference type="Proteomes" id="UP001515480">
    <property type="component" value="Unassembled WGS sequence"/>
</dbReference>
<comment type="similarity">
    <text evidence="8">Belongs to the TRAFAC class myosin-kinesin ATPase superfamily. Kinesin family. KIN-13 subfamily.</text>
</comment>
<evidence type="ECO:0000256" key="4">
    <source>
        <dbReference type="ARBA" id="ARBA00022741"/>
    </source>
</evidence>
<dbReference type="AlphaFoldDB" id="A0AB34J0X1"/>
<evidence type="ECO:0000256" key="7">
    <source>
        <dbReference type="ARBA" id="ARBA00023212"/>
    </source>
</evidence>
<keyword evidence="5 9" id="KW-0067">ATP-binding</keyword>
<reference evidence="13 14" key="1">
    <citation type="journal article" date="2024" name="Science">
        <title>Giant polyketide synthase enzymes in the biosynthesis of giant marine polyether toxins.</title>
        <authorList>
            <person name="Fallon T.R."/>
            <person name="Shende V.V."/>
            <person name="Wierzbicki I.H."/>
            <person name="Pendleton A.L."/>
            <person name="Watervoot N.F."/>
            <person name="Auber R.P."/>
            <person name="Gonzalez D.J."/>
            <person name="Wisecaver J.H."/>
            <person name="Moore B.S."/>
        </authorList>
    </citation>
    <scope>NUCLEOTIDE SEQUENCE [LARGE SCALE GENOMIC DNA]</scope>
    <source>
        <strain evidence="13 14">12B1</strain>
    </source>
</reference>
<dbReference type="SMART" id="SM00129">
    <property type="entry name" value="KISc"/>
    <property type="match status" value="1"/>
</dbReference>
<dbReference type="FunFam" id="3.40.850.10:FF:000012">
    <property type="entry name" value="Kinesin-like protein"/>
    <property type="match status" value="1"/>
</dbReference>
<dbReference type="PANTHER" id="PTHR47971:SF8">
    <property type="entry name" value="KINESIN-LIKE PROTEIN"/>
    <property type="match status" value="1"/>
</dbReference>
<feature type="region of interest" description="Disordered" evidence="11">
    <location>
        <begin position="676"/>
        <end position="755"/>
    </location>
</feature>
<keyword evidence="3" id="KW-0493">Microtubule</keyword>
<evidence type="ECO:0000256" key="10">
    <source>
        <dbReference type="SAM" id="Coils"/>
    </source>
</evidence>
<evidence type="ECO:0000256" key="2">
    <source>
        <dbReference type="ARBA" id="ARBA00022490"/>
    </source>
</evidence>
<evidence type="ECO:0000256" key="8">
    <source>
        <dbReference type="ARBA" id="ARBA00061030"/>
    </source>
</evidence>
<dbReference type="GO" id="GO:0008017">
    <property type="term" value="F:microtubule binding"/>
    <property type="evidence" value="ECO:0007669"/>
    <property type="project" value="InterPro"/>
</dbReference>
<proteinExistence type="inferred from homology"/>
<keyword evidence="2" id="KW-0963">Cytoplasm</keyword>
<dbReference type="CDD" id="cd01367">
    <property type="entry name" value="KISc_KIF2_like"/>
    <property type="match status" value="1"/>
</dbReference>
<dbReference type="InterPro" id="IPR002999">
    <property type="entry name" value="Tudor"/>
</dbReference>
<comment type="caution">
    <text evidence="13">The sequence shown here is derived from an EMBL/GenBank/DDBJ whole genome shotgun (WGS) entry which is preliminary data.</text>
</comment>
<evidence type="ECO:0000256" key="11">
    <source>
        <dbReference type="SAM" id="MobiDB-lite"/>
    </source>
</evidence>
<feature type="compositionally biased region" description="Basic and acidic residues" evidence="11">
    <location>
        <begin position="676"/>
        <end position="692"/>
    </location>
</feature>
<keyword evidence="14" id="KW-1185">Reference proteome</keyword>
<dbReference type="GO" id="GO:0005874">
    <property type="term" value="C:microtubule"/>
    <property type="evidence" value="ECO:0007669"/>
    <property type="project" value="UniProtKB-KW"/>
</dbReference>
<dbReference type="CDD" id="cd04508">
    <property type="entry name" value="Tudor_SF"/>
    <property type="match status" value="3"/>
</dbReference>
<evidence type="ECO:0000313" key="13">
    <source>
        <dbReference type="EMBL" id="KAL1511097.1"/>
    </source>
</evidence>
<organism evidence="13 14">
    <name type="scientific">Prymnesium parvum</name>
    <name type="common">Toxic golden alga</name>
    <dbReference type="NCBI Taxonomy" id="97485"/>
    <lineage>
        <taxon>Eukaryota</taxon>
        <taxon>Haptista</taxon>
        <taxon>Haptophyta</taxon>
        <taxon>Prymnesiophyceae</taxon>
        <taxon>Prymnesiales</taxon>
        <taxon>Prymnesiaceae</taxon>
        <taxon>Prymnesium</taxon>
    </lineage>
</organism>
<evidence type="ECO:0000256" key="1">
    <source>
        <dbReference type="ARBA" id="ARBA00004245"/>
    </source>
</evidence>
<evidence type="ECO:0000313" key="14">
    <source>
        <dbReference type="Proteomes" id="UP001515480"/>
    </source>
</evidence>
<feature type="region of interest" description="Disordered" evidence="11">
    <location>
        <begin position="231"/>
        <end position="273"/>
    </location>
</feature>
<feature type="compositionally biased region" description="Basic and acidic residues" evidence="11">
    <location>
        <begin position="717"/>
        <end position="726"/>
    </location>
</feature>
<feature type="domain" description="Kinesin motor" evidence="12">
    <location>
        <begin position="336"/>
        <end position="677"/>
    </location>
</feature>
<feature type="compositionally biased region" description="Low complexity" evidence="11">
    <location>
        <begin position="157"/>
        <end position="168"/>
    </location>
</feature>
<dbReference type="GO" id="GO:0007018">
    <property type="term" value="P:microtubule-based movement"/>
    <property type="evidence" value="ECO:0007669"/>
    <property type="project" value="InterPro"/>
</dbReference>
<dbReference type="PROSITE" id="PS50067">
    <property type="entry name" value="KINESIN_MOTOR_2"/>
    <property type="match status" value="1"/>
</dbReference>
<dbReference type="InterPro" id="IPR027417">
    <property type="entry name" value="P-loop_NTPase"/>
</dbReference>
<feature type="region of interest" description="Disordered" evidence="11">
    <location>
        <begin position="147"/>
        <end position="175"/>
    </location>
</feature>
<dbReference type="SMART" id="SM00333">
    <property type="entry name" value="TUDOR"/>
    <property type="match status" value="3"/>
</dbReference>
<feature type="binding site" evidence="9">
    <location>
        <begin position="431"/>
        <end position="438"/>
    </location>
    <ligand>
        <name>ATP</name>
        <dbReference type="ChEBI" id="CHEBI:30616"/>
    </ligand>
</feature>
<dbReference type="Pfam" id="PF00225">
    <property type="entry name" value="Kinesin"/>
    <property type="match status" value="1"/>
</dbReference>
<dbReference type="SUPFAM" id="SSF52540">
    <property type="entry name" value="P-loop containing nucleoside triphosphate hydrolases"/>
    <property type="match status" value="1"/>
</dbReference>
<dbReference type="Gene3D" id="3.40.850.10">
    <property type="entry name" value="Kinesin motor domain"/>
    <property type="match status" value="1"/>
</dbReference>
<accession>A0AB34J0X1</accession>
<keyword evidence="6 9" id="KW-0505">Motor protein</keyword>
<dbReference type="InterPro" id="IPR027640">
    <property type="entry name" value="Kinesin-like_fam"/>
</dbReference>
<gene>
    <name evidence="13" type="ORF">AB1Y20_005919</name>
</gene>
<dbReference type="GO" id="GO:0003777">
    <property type="term" value="F:microtubule motor activity"/>
    <property type="evidence" value="ECO:0007669"/>
    <property type="project" value="InterPro"/>
</dbReference>
<dbReference type="InterPro" id="IPR001752">
    <property type="entry name" value="Kinesin_motor_dom"/>
</dbReference>
<keyword evidence="7" id="KW-0206">Cytoskeleton</keyword>
<evidence type="ECO:0000256" key="6">
    <source>
        <dbReference type="ARBA" id="ARBA00023175"/>
    </source>
</evidence>
<name>A0AB34J0X1_PRYPA</name>
<evidence type="ECO:0000259" key="12">
    <source>
        <dbReference type="PROSITE" id="PS50067"/>
    </source>
</evidence>
<feature type="coiled-coil region" evidence="10">
    <location>
        <begin position="826"/>
        <end position="853"/>
    </location>
</feature>
<dbReference type="EMBL" id="JBGBPQ010000014">
    <property type="protein sequence ID" value="KAL1511097.1"/>
    <property type="molecule type" value="Genomic_DNA"/>
</dbReference>
<dbReference type="PANTHER" id="PTHR47971">
    <property type="entry name" value="KINESIN-RELATED PROTEIN 6"/>
    <property type="match status" value="1"/>
</dbReference>
<sequence>MWNGTEWQRGDRVVANYDGRGVWRGAEVFRANPDGTYDLLYDEGMSETSVPAMHVRMEPAYPALDETIVPTNSTFREPWDAADEGRAGAGVTVGTRVEADYSGIGYFHPATVNLVYPDGTFELVYDDGLREDRVPLVRIRTQEARVAEERAAPPPRAMGRMRARTPPGRAREPRPAAAEVLRVGSLAQGNWGGLGYWHPATVMALLPGGAFLLRYEDGYEEEAAAECVLPAGSEPTSAPAPAEWDGSFGSDDKKRTPLAPRRRQASGVHDAEKVRKQFEQERKARLEVVKLKAEDKQWAAQHGVSGDRGLFQGMIARWRAASVEAPPPPPPASDLRLSVFVRSRPLLPDEVKAGAFDVVTPSNRDVGPLLVVHEPKTMVDLSKAMDNHTYKFDAVFGENASNKRIFETALRPMVKHLFSSRGGHGTCFAYGQTGSGKTVTMEGLGSGASNPENEMGMYAYVAGEVFHHVAEAAARGSPLVVRCGFVEIYRGKCFDLLARKKKIEVMEDERGQQCLVGLHQVELESAEQMLQLLGQSNRTTRATAQNETSSRSHAILQLSVVTPGAQAWSDAELRCKLSLVDLAGSEWAAKAQSDDRNNRLDGAEINKSLLCLKECIRALGAHGTHVPFRGSKLTQVLKDSFVGRGSRTVMIANISPSSLSCDHSLNTLRYAQRVKDWQSAEQTERRARDTDSKPPLAPAPAAPQRQPQMPPLPPQESRSRAAERGVSRAGSARSLSRNSSSGAREAEPVPPEEAECEELSRSLRWSPAQVDAERAAKLVLRAEESLVAAHAASIKHAVASLPAEEKLLAASDGDMEDYVKQLKAFVHQKRAQLDAVEDAIAEYEQQCAREDDARRRVKGVNKPWD</sequence>
<protein>
    <recommendedName>
        <fullName evidence="12">Kinesin motor domain-containing protein</fullName>
    </recommendedName>
</protein>
<dbReference type="Gene3D" id="2.30.30.140">
    <property type="match status" value="2"/>
</dbReference>
<comment type="subcellular location">
    <subcellularLocation>
        <location evidence="1">Cytoplasm</location>
        <location evidence="1">Cytoskeleton</location>
    </subcellularLocation>
</comment>
<dbReference type="InterPro" id="IPR036961">
    <property type="entry name" value="Kinesin_motor_dom_sf"/>
</dbReference>
<evidence type="ECO:0000256" key="5">
    <source>
        <dbReference type="ARBA" id="ARBA00022840"/>
    </source>
</evidence>
<dbReference type="GO" id="GO:0007019">
    <property type="term" value="P:microtubule depolymerization"/>
    <property type="evidence" value="ECO:0007669"/>
    <property type="project" value="TreeGrafter"/>
</dbReference>
<keyword evidence="4 9" id="KW-0547">Nucleotide-binding</keyword>
<evidence type="ECO:0000256" key="3">
    <source>
        <dbReference type="ARBA" id="ARBA00022701"/>
    </source>
</evidence>
<dbReference type="PRINTS" id="PR00380">
    <property type="entry name" value="KINESINHEAVY"/>
</dbReference>